<gene>
    <name evidence="5" type="ORF">ISQ63_01815</name>
</gene>
<dbReference type="PANTHER" id="PTHR10357">
    <property type="entry name" value="ALPHA-AMYLASE FAMILY MEMBER"/>
    <property type="match status" value="1"/>
</dbReference>
<evidence type="ECO:0000256" key="3">
    <source>
        <dbReference type="ARBA" id="ARBA00023295"/>
    </source>
</evidence>
<dbReference type="InterPro" id="IPR045857">
    <property type="entry name" value="O16G_dom_2"/>
</dbReference>
<dbReference type="PANTHER" id="PTHR10357:SF179">
    <property type="entry name" value="NEUTRAL AND BASIC AMINO ACID TRANSPORT PROTEIN RBAT"/>
    <property type="match status" value="1"/>
</dbReference>
<evidence type="ECO:0000259" key="4">
    <source>
        <dbReference type="SMART" id="SM00642"/>
    </source>
</evidence>
<feature type="domain" description="Glycosyl hydrolase family 13 catalytic" evidence="4">
    <location>
        <begin position="21"/>
        <end position="373"/>
    </location>
</feature>
<comment type="similarity">
    <text evidence="1">Belongs to the glycosyl hydrolase 13 family.</text>
</comment>
<evidence type="ECO:0000313" key="6">
    <source>
        <dbReference type="Proteomes" id="UP000744438"/>
    </source>
</evidence>
<feature type="non-terminal residue" evidence="5">
    <location>
        <position position="373"/>
    </location>
</feature>
<keyword evidence="3" id="KW-0326">Glycosidase</keyword>
<organism evidence="5 6">
    <name type="scientific">SAR86 cluster bacterium</name>
    <dbReference type="NCBI Taxonomy" id="2030880"/>
    <lineage>
        <taxon>Bacteria</taxon>
        <taxon>Pseudomonadati</taxon>
        <taxon>Pseudomonadota</taxon>
        <taxon>Gammaproteobacteria</taxon>
        <taxon>SAR86 cluster</taxon>
    </lineage>
</organism>
<dbReference type="SMART" id="SM00642">
    <property type="entry name" value="Aamy"/>
    <property type="match status" value="1"/>
</dbReference>
<evidence type="ECO:0000256" key="2">
    <source>
        <dbReference type="ARBA" id="ARBA00022801"/>
    </source>
</evidence>
<dbReference type="Pfam" id="PF00128">
    <property type="entry name" value="Alpha-amylase"/>
    <property type="match status" value="1"/>
</dbReference>
<name>A0A937I4C6_9GAMM</name>
<evidence type="ECO:0000313" key="5">
    <source>
        <dbReference type="EMBL" id="MBL6811603.1"/>
    </source>
</evidence>
<dbReference type="SUPFAM" id="SSF51445">
    <property type="entry name" value="(Trans)glycosidases"/>
    <property type="match status" value="1"/>
</dbReference>
<proteinExistence type="inferred from homology"/>
<dbReference type="Gene3D" id="3.20.20.80">
    <property type="entry name" value="Glycosidases"/>
    <property type="match status" value="1"/>
</dbReference>
<dbReference type="FunFam" id="3.90.400.10:FF:000002">
    <property type="entry name" value="Sucrose isomerase"/>
    <property type="match status" value="1"/>
</dbReference>
<protein>
    <submittedName>
        <fullName evidence="5">Alpha-glucosidase</fullName>
    </submittedName>
</protein>
<reference evidence="5" key="1">
    <citation type="submission" date="2020-10" db="EMBL/GenBank/DDBJ databases">
        <title>Microbiome of the Black Sea water column analyzed by genome centric metagenomics.</title>
        <authorList>
            <person name="Cabello-Yeves P.J."/>
            <person name="Callieri C."/>
            <person name="Picazo A."/>
            <person name="Mehrshad M."/>
            <person name="Haro-Moreno J.M."/>
            <person name="Roda-Garcia J."/>
            <person name="Dzembekova N."/>
            <person name="Slabakova V."/>
            <person name="Slabakova N."/>
            <person name="Moncheva S."/>
            <person name="Rodriguez-Valera F."/>
        </authorList>
    </citation>
    <scope>NUCLEOTIDE SEQUENCE</scope>
    <source>
        <strain evidence="5">BS307-5m-G49</strain>
    </source>
</reference>
<dbReference type="Gene3D" id="3.90.400.10">
    <property type="entry name" value="Oligo-1,6-glucosidase, Domain 2"/>
    <property type="match status" value="1"/>
</dbReference>
<dbReference type="Proteomes" id="UP000744438">
    <property type="component" value="Unassembled WGS sequence"/>
</dbReference>
<dbReference type="AlphaFoldDB" id="A0A937I4C6"/>
<keyword evidence="2" id="KW-0378">Hydrolase</keyword>
<sequence>MTKKFPSKTNLPWWKKGVIYQIYPRSFNDTSGNGIGDLKGISKKISYLSSLGVDAIWLSPIFTSPMKDMGYDVSNYTDIDPLFGNILDFEKLIEKAKENKIKVIIDQVLSHSSDIHPFFKTSKSNKNNSKSDWYVWADPKPDGSPPNNWLSVFGGSAWEWDTSREQYYLHNFLKSQPDFNFHNEDVQKWLLSTVKFWLEKGVDGFRLDTANYYFHDKKLRNNPAIKSRASGKNPYYYQNLKYSINQKDNFAFLKKLRKLTDEYKETTMIGEISNVELQAKYTADNDKLHMAYSFDLLRDEFSPKHIRNTVSKFFKETKDGWPTWSFSNHDVVRHLSRWNKTKKDRQKFAKLTCALLMSLKGTPCIYQGEELGQ</sequence>
<accession>A0A937I4C6</accession>
<comment type="caution">
    <text evidence="5">The sequence shown here is derived from an EMBL/GenBank/DDBJ whole genome shotgun (WGS) entry which is preliminary data.</text>
</comment>
<evidence type="ECO:0000256" key="1">
    <source>
        <dbReference type="ARBA" id="ARBA00008061"/>
    </source>
</evidence>
<dbReference type="EMBL" id="JADHQC010000005">
    <property type="protein sequence ID" value="MBL6811603.1"/>
    <property type="molecule type" value="Genomic_DNA"/>
</dbReference>
<dbReference type="GO" id="GO:0009313">
    <property type="term" value="P:oligosaccharide catabolic process"/>
    <property type="evidence" value="ECO:0007669"/>
    <property type="project" value="TreeGrafter"/>
</dbReference>
<dbReference type="InterPro" id="IPR006047">
    <property type="entry name" value="GH13_cat_dom"/>
</dbReference>
<dbReference type="InterPro" id="IPR017853">
    <property type="entry name" value="GH"/>
</dbReference>
<dbReference type="GO" id="GO:0004556">
    <property type="term" value="F:alpha-amylase activity"/>
    <property type="evidence" value="ECO:0007669"/>
    <property type="project" value="TreeGrafter"/>
</dbReference>